<keyword evidence="2" id="KW-1133">Transmembrane helix</keyword>
<feature type="transmembrane region" description="Helical" evidence="2">
    <location>
        <begin position="102"/>
        <end position="128"/>
    </location>
</feature>
<dbReference type="EMBL" id="JAGSXH010000046">
    <property type="protein sequence ID" value="MBS2964260.1"/>
    <property type="molecule type" value="Genomic_DNA"/>
</dbReference>
<feature type="transmembrane region" description="Helical" evidence="2">
    <location>
        <begin position="74"/>
        <end position="95"/>
    </location>
</feature>
<name>A0A8J7WRJ6_9ACTN</name>
<evidence type="ECO:0000313" key="3">
    <source>
        <dbReference type="EMBL" id="MBS2964260.1"/>
    </source>
</evidence>
<evidence type="ECO:0000313" key="4">
    <source>
        <dbReference type="Proteomes" id="UP000677913"/>
    </source>
</evidence>
<proteinExistence type="predicted"/>
<evidence type="ECO:0000256" key="2">
    <source>
        <dbReference type="SAM" id="Phobius"/>
    </source>
</evidence>
<accession>A0A8J7WRJ6</accession>
<feature type="region of interest" description="Disordered" evidence="1">
    <location>
        <begin position="170"/>
        <end position="196"/>
    </location>
</feature>
<feature type="compositionally biased region" description="Basic and acidic residues" evidence="1">
    <location>
        <begin position="186"/>
        <end position="196"/>
    </location>
</feature>
<evidence type="ECO:0000256" key="1">
    <source>
        <dbReference type="SAM" id="MobiDB-lite"/>
    </source>
</evidence>
<dbReference type="Proteomes" id="UP000677913">
    <property type="component" value="Unassembled WGS sequence"/>
</dbReference>
<dbReference type="RefSeq" id="WP_211468626.1">
    <property type="nucleotide sequence ID" value="NZ_JAGSXH010000046.1"/>
</dbReference>
<gene>
    <name evidence="3" type="ORF">KGA66_14465</name>
</gene>
<keyword evidence="4" id="KW-1185">Reference proteome</keyword>
<organism evidence="3 4">
    <name type="scientific">Actinocrinis puniceicyclus</name>
    <dbReference type="NCBI Taxonomy" id="977794"/>
    <lineage>
        <taxon>Bacteria</taxon>
        <taxon>Bacillati</taxon>
        <taxon>Actinomycetota</taxon>
        <taxon>Actinomycetes</taxon>
        <taxon>Catenulisporales</taxon>
        <taxon>Actinospicaceae</taxon>
        <taxon>Actinocrinis</taxon>
    </lineage>
</organism>
<keyword evidence="2" id="KW-0812">Transmembrane</keyword>
<reference evidence="3" key="1">
    <citation type="submission" date="2021-04" db="EMBL/GenBank/DDBJ databases">
        <title>Genome based classification of Actinospica acidithermotolerans sp. nov., an actinobacterium isolated from an Indonesian hot spring.</title>
        <authorList>
            <person name="Kusuma A.B."/>
            <person name="Putra K.E."/>
            <person name="Nafisah S."/>
            <person name="Loh J."/>
            <person name="Nouioui I."/>
            <person name="Goodfellow M."/>
        </authorList>
    </citation>
    <scope>NUCLEOTIDE SEQUENCE</scope>
    <source>
        <strain evidence="3">DSM 45618</strain>
    </source>
</reference>
<comment type="caution">
    <text evidence="3">The sequence shown here is derived from an EMBL/GenBank/DDBJ whole genome shotgun (WGS) entry which is preliminary data.</text>
</comment>
<sequence length="196" mass="19824">MADAASRIRTTAAVAAAAAVPLIVTAALGNQALQGWRNSRASSANHWIADLFQPIALTGWRFTPRSGANATAHWLAPLVFDAALVVLTALLATAAAHNRGRIALFLGVWGATTLAGAAAGLLCTPLAYAGVSGMATADTYRDTLAGGLLLGFLIGVLAAIAASVFLGSGSSRSANNTTARAAQADRGLDETRPLST</sequence>
<feature type="compositionally biased region" description="Polar residues" evidence="1">
    <location>
        <begin position="170"/>
        <end position="180"/>
    </location>
</feature>
<keyword evidence="2" id="KW-0472">Membrane</keyword>
<protein>
    <submittedName>
        <fullName evidence="3">Uncharacterized protein</fullName>
    </submittedName>
</protein>
<feature type="transmembrane region" description="Helical" evidence="2">
    <location>
        <begin position="148"/>
        <end position="166"/>
    </location>
</feature>
<dbReference type="AlphaFoldDB" id="A0A8J7WRJ6"/>